<protein>
    <submittedName>
        <fullName evidence="1">Uncharacterized protein</fullName>
    </submittedName>
</protein>
<proteinExistence type="predicted"/>
<reference evidence="1 2" key="1">
    <citation type="submission" date="2023-03" db="EMBL/GenBank/DDBJ databases">
        <title>Isolation and description of six Streptomyces strains from soil environments, able to metabolize different microbial glucans.</title>
        <authorList>
            <person name="Widen T."/>
            <person name="Larsbrink J."/>
        </authorList>
    </citation>
    <scope>NUCLEOTIDE SEQUENCE [LARGE SCALE GENOMIC DNA]</scope>
    <source>
        <strain evidence="1 2">Alt2</strain>
    </source>
</reference>
<gene>
    <name evidence="1" type="ORF">P8A19_35555</name>
</gene>
<evidence type="ECO:0000313" key="2">
    <source>
        <dbReference type="Proteomes" id="UP001235744"/>
    </source>
</evidence>
<organism evidence="1 2">
    <name type="scientific">Streptomyces poriferorum</name>
    <dbReference type="NCBI Taxonomy" id="2798799"/>
    <lineage>
        <taxon>Bacteria</taxon>
        <taxon>Bacillati</taxon>
        <taxon>Actinomycetota</taxon>
        <taxon>Actinomycetes</taxon>
        <taxon>Kitasatosporales</taxon>
        <taxon>Streptomycetaceae</taxon>
        <taxon>Streptomyces</taxon>
    </lineage>
</organism>
<keyword evidence="2" id="KW-1185">Reference proteome</keyword>
<accession>A0ABY9J165</accession>
<dbReference type="RefSeq" id="WP_306069301.1">
    <property type="nucleotide sequence ID" value="NZ_CP120988.1"/>
</dbReference>
<name>A0ABY9J165_9ACTN</name>
<sequence>MAVQNSTVERPAPHAPALSVADELAHQAASYVRPARKVNRSAARTRICQDTIIELSAKDARTMSLADFDRLASAQAELGRLNAGSVR</sequence>
<dbReference type="Proteomes" id="UP001235744">
    <property type="component" value="Chromosome"/>
</dbReference>
<dbReference type="EMBL" id="CP120988">
    <property type="protein sequence ID" value="WLQ60416.1"/>
    <property type="molecule type" value="Genomic_DNA"/>
</dbReference>
<evidence type="ECO:0000313" key="1">
    <source>
        <dbReference type="EMBL" id="WLQ60416.1"/>
    </source>
</evidence>